<accession>A0A384BW73</accession>
<organism evidence="6 7">
    <name type="scientific">Ursus maritimus</name>
    <name type="common">Polar bear</name>
    <name type="synonym">Thalarctos maritimus</name>
    <dbReference type="NCBI Taxonomy" id="29073"/>
    <lineage>
        <taxon>Eukaryota</taxon>
        <taxon>Metazoa</taxon>
        <taxon>Chordata</taxon>
        <taxon>Craniata</taxon>
        <taxon>Vertebrata</taxon>
        <taxon>Euteleostomi</taxon>
        <taxon>Mammalia</taxon>
        <taxon>Eutheria</taxon>
        <taxon>Laurasiatheria</taxon>
        <taxon>Carnivora</taxon>
        <taxon>Caniformia</taxon>
        <taxon>Ursidae</taxon>
        <taxon>Ursus</taxon>
    </lineage>
</organism>
<dbReference type="InterPro" id="IPR027417">
    <property type="entry name" value="P-loop_NTPase"/>
</dbReference>
<dbReference type="RefSeq" id="XP_008686848.2">
    <property type="nucleotide sequence ID" value="XM_008688626.2"/>
</dbReference>
<dbReference type="Proteomes" id="UP000261680">
    <property type="component" value="Unplaced"/>
</dbReference>
<dbReference type="SUPFAM" id="SSF52540">
    <property type="entry name" value="P-loop containing nucleoside triphosphate hydrolases"/>
    <property type="match status" value="1"/>
</dbReference>
<evidence type="ECO:0000256" key="1">
    <source>
        <dbReference type="ARBA" id="ARBA00008535"/>
    </source>
</evidence>
<evidence type="ECO:0000256" key="2">
    <source>
        <dbReference type="ARBA" id="ARBA00022741"/>
    </source>
</evidence>
<dbReference type="GeneID" id="103660964"/>
<evidence type="ECO:0000256" key="3">
    <source>
        <dbReference type="ARBA" id="ARBA00023134"/>
    </source>
</evidence>
<dbReference type="InterPro" id="IPR006703">
    <property type="entry name" value="G_AIG1"/>
</dbReference>
<dbReference type="PANTHER" id="PTHR10903">
    <property type="entry name" value="GTPASE, IMAP FAMILY MEMBER-RELATED"/>
    <property type="match status" value="1"/>
</dbReference>
<dbReference type="RefSeq" id="XP_008686849.2">
    <property type="nucleotide sequence ID" value="XM_008688627.2"/>
</dbReference>
<name>A0A384BW73_URSMA</name>
<dbReference type="FunFam" id="3.40.50.300:FF:000366">
    <property type="entry name" value="GTPase, IMAP family member 2"/>
    <property type="match status" value="1"/>
</dbReference>
<evidence type="ECO:0000313" key="6">
    <source>
        <dbReference type="Proteomes" id="UP000261680"/>
    </source>
</evidence>
<dbReference type="AlphaFoldDB" id="A0A384BW73"/>
<gene>
    <name evidence="7 8 9" type="primary">LOC103660964</name>
</gene>
<dbReference type="CDD" id="cd01852">
    <property type="entry name" value="AIG1"/>
    <property type="match status" value="1"/>
</dbReference>
<feature type="domain" description="AIG1-type G" evidence="5">
    <location>
        <begin position="6"/>
        <end position="208"/>
    </location>
</feature>
<reference evidence="7 8" key="1">
    <citation type="submission" date="2025-04" db="UniProtKB">
        <authorList>
            <consortium name="RefSeq"/>
        </authorList>
    </citation>
    <scope>IDENTIFICATION</scope>
    <source>
        <tissue evidence="7 8">Whole blood</tissue>
    </source>
</reference>
<dbReference type="GO" id="GO:0005525">
    <property type="term" value="F:GTP binding"/>
    <property type="evidence" value="ECO:0007669"/>
    <property type="project" value="UniProtKB-KW"/>
</dbReference>
<keyword evidence="3" id="KW-0342">GTP-binding</keyword>
<dbReference type="OrthoDB" id="8954335at2759"/>
<evidence type="ECO:0000313" key="8">
    <source>
        <dbReference type="RefSeq" id="XP_008686848.2"/>
    </source>
</evidence>
<comment type="similarity">
    <text evidence="1">Belongs to the TRAFAC class TrmE-Era-EngA-EngB-Septin-like GTPase superfamily. AIG1/Toc34/Toc159-like paraseptin GTPase family. IAN subfamily.</text>
</comment>
<dbReference type="PANTHER" id="PTHR10903:SF170">
    <property type="entry name" value="GTPASE IMAP FAMILY MEMBER 7"/>
    <property type="match status" value="1"/>
</dbReference>
<dbReference type="RefSeq" id="XP_008686846.2">
    <property type="nucleotide sequence ID" value="XM_008688624.2"/>
</dbReference>
<dbReference type="Gene3D" id="3.40.50.300">
    <property type="entry name" value="P-loop containing nucleotide triphosphate hydrolases"/>
    <property type="match status" value="1"/>
</dbReference>
<dbReference type="KEGG" id="umr:103660964"/>
<protein>
    <submittedName>
        <fullName evidence="7 8">GTPase IMAP family member 7-like</fullName>
    </submittedName>
</protein>
<keyword evidence="4" id="KW-0175">Coiled coil</keyword>
<evidence type="ECO:0000313" key="7">
    <source>
        <dbReference type="RefSeq" id="XP_008686846.2"/>
    </source>
</evidence>
<sequence>MAEPQDNTLRIVLVGKTGNGKSATGNTILGRKEFESRIGPHAINKGCKKASREWKGRNLLIVDTPGLFDTKETLETTCKEISQCVFYSCPGPHAIVMVLQVGRYMDEDQKTVDLIKAVFGKAAMKHMIVLFTRKDNLEGQSLDDYIAEADVNLRSVIRECGNRCCAFNNRGTEAEKEAQVQELVGLIEQMVWRNGGAYFSDDIYKDTEERLKRKAEVLKKIYTDELHKEIMLVEKEYAHKLQQEVEEKTEALKVQYDEKIKNLREEAERGIFAEVFNGIRRFLSRIWHMFW</sequence>
<dbReference type="Pfam" id="PF04548">
    <property type="entry name" value="AIG1"/>
    <property type="match status" value="1"/>
</dbReference>
<feature type="coiled-coil region" evidence="4">
    <location>
        <begin position="238"/>
        <end position="266"/>
    </location>
</feature>
<dbReference type="PROSITE" id="PS51720">
    <property type="entry name" value="G_AIG1"/>
    <property type="match status" value="1"/>
</dbReference>
<proteinExistence type="inferred from homology"/>
<evidence type="ECO:0000256" key="4">
    <source>
        <dbReference type="SAM" id="Coils"/>
    </source>
</evidence>
<keyword evidence="2" id="KW-0547">Nucleotide-binding</keyword>
<dbReference type="InterPro" id="IPR045058">
    <property type="entry name" value="GIMA/IAN/Toc"/>
</dbReference>
<keyword evidence="6" id="KW-1185">Reference proteome</keyword>
<evidence type="ECO:0000313" key="9">
    <source>
        <dbReference type="RefSeq" id="XP_008686849.2"/>
    </source>
</evidence>
<evidence type="ECO:0000259" key="5">
    <source>
        <dbReference type="PROSITE" id="PS51720"/>
    </source>
</evidence>